<dbReference type="EMBL" id="VSRR010065086">
    <property type="protein sequence ID" value="MPC84302.1"/>
    <property type="molecule type" value="Genomic_DNA"/>
</dbReference>
<evidence type="ECO:0000256" key="2">
    <source>
        <dbReference type="ARBA" id="ARBA00022679"/>
    </source>
</evidence>
<keyword evidence="3 4" id="KW-0520">NAD</keyword>
<dbReference type="GO" id="GO:0035861">
    <property type="term" value="C:site of double-strand break"/>
    <property type="evidence" value="ECO:0007669"/>
    <property type="project" value="TreeGrafter"/>
</dbReference>
<keyword evidence="2 4" id="KW-0808">Transferase</keyword>
<dbReference type="Proteomes" id="UP000324222">
    <property type="component" value="Unassembled WGS sequence"/>
</dbReference>
<dbReference type="PANTHER" id="PTHR10459:SF66">
    <property type="entry name" value="PROTEIN MONO-ADP-RIBOSYLTRANSFERASE PARP3"/>
    <property type="match status" value="1"/>
</dbReference>
<protein>
    <recommendedName>
        <fullName evidence="4">Poly [ADP-ribose] polymerase</fullName>
        <shortName evidence="4">PARP</shortName>
        <ecNumber evidence="4">2.4.2.-</ecNumber>
    </recommendedName>
</protein>
<dbReference type="GO" id="GO:0070212">
    <property type="term" value="P:protein poly-ADP-ribosylation"/>
    <property type="evidence" value="ECO:0007669"/>
    <property type="project" value="TreeGrafter"/>
</dbReference>
<dbReference type="PANTHER" id="PTHR10459">
    <property type="entry name" value="DNA LIGASE"/>
    <property type="match status" value="1"/>
</dbReference>
<accession>A0A5B7IKE8</accession>
<dbReference type="SUPFAM" id="SSF56399">
    <property type="entry name" value="ADP-ribosylation"/>
    <property type="match status" value="1"/>
</dbReference>
<dbReference type="InterPro" id="IPR012317">
    <property type="entry name" value="Poly(ADP-ribose)pol_cat_dom"/>
</dbReference>
<evidence type="ECO:0000259" key="5">
    <source>
        <dbReference type="PROSITE" id="PS51059"/>
    </source>
</evidence>
<dbReference type="InterPro" id="IPR050800">
    <property type="entry name" value="ARTD/PARP"/>
</dbReference>
<evidence type="ECO:0000313" key="6">
    <source>
        <dbReference type="EMBL" id="MPC84302.1"/>
    </source>
</evidence>
<dbReference type="AlphaFoldDB" id="A0A5B7IKE8"/>
<dbReference type="GO" id="GO:0006302">
    <property type="term" value="P:double-strand break repair"/>
    <property type="evidence" value="ECO:0007669"/>
    <property type="project" value="TreeGrafter"/>
</dbReference>
<dbReference type="PROSITE" id="PS51059">
    <property type="entry name" value="PARP_CATALYTIC"/>
    <property type="match status" value="1"/>
</dbReference>
<keyword evidence="1 4" id="KW-0328">Glycosyltransferase</keyword>
<evidence type="ECO:0000256" key="1">
    <source>
        <dbReference type="ARBA" id="ARBA00022676"/>
    </source>
</evidence>
<keyword evidence="7" id="KW-1185">Reference proteome</keyword>
<dbReference type="OrthoDB" id="429950at2759"/>
<reference evidence="6 7" key="1">
    <citation type="submission" date="2019-05" db="EMBL/GenBank/DDBJ databases">
        <title>Another draft genome of Portunus trituberculatus and its Hox gene families provides insights of decapod evolution.</title>
        <authorList>
            <person name="Jeong J.-H."/>
            <person name="Song I."/>
            <person name="Kim S."/>
            <person name="Choi T."/>
            <person name="Kim D."/>
            <person name="Ryu S."/>
            <person name="Kim W."/>
        </authorList>
    </citation>
    <scope>NUCLEOTIDE SEQUENCE [LARGE SCALE GENOMIC DNA]</scope>
    <source>
        <tissue evidence="6">Muscle</tissue>
    </source>
</reference>
<dbReference type="GO" id="GO:0003950">
    <property type="term" value="F:NAD+ poly-ADP-ribosyltransferase activity"/>
    <property type="evidence" value="ECO:0007669"/>
    <property type="project" value="UniProtKB-UniRule"/>
</dbReference>
<dbReference type="Pfam" id="PF00644">
    <property type="entry name" value="PARP"/>
    <property type="match status" value="1"/>
</dbReference>
<sequence length="96" mass="10680">MFLVEVALGKEKSILQCDTSLTKAPPGFDSVVARGSSEPDPKKDKKTVLDGKEVIVPVGTPVSQKAWAKSHFGQSEYLIYKESQARLRYMLKFSFD</sequence>
<evidence type="ECO:0000256" key="4">
    <source>
        <dbReference type="RuleBase" id="RU362114"/>
    </source>
</evidence>
<dbReference type="GO" id="GO:0005730">
    <property type="term" value="C:nucleolus"/>
    <property type="evidence" value="ECO:0007669"/>
    <property type="project" value="TreeGrafter"/>
</dbReference>
<dbReference type="GO" id="GO:1990404">
    <property type="term" value="F:NAD+-protein mono-ADP-ribosyltransferase activity"/>
    <property type="evidence" value="ECO:0007669"/>
    <property type="project" value="TreeGrafter"/>
</dbReference>
<feature type="domain" description="PARP catalytic" evidence="5">
    <location>
        <begin position="1"/>
        <end position="96"/>
    </location>
</feature>
<evidence type="ECO:0000313" key="7">
    <source>
        <dbReference type="Proteomes" id="UP000324222"/>
    </source>
</evidence>
<proteinExistence type="predicted"/>
<dbReference type="EC" id="2.4.2.-" evidence="4"/>
<organism evidence="6 7">
    <name type="scientific">Portunus trituberculatus</name>
    <name type="common">Swimming crab</name>
    <name type="synonym">Neptunus trituberculatus</name>
    <dbReference type="NCBI Taxonomy" id="210409"/>
    <lineage>
        <taxon>Eukaryota</taxon>
        <taxon>Metazoa</taxon>
        <taxon>Ecdysozoa</taxon>
        <taxon>Arthropoda</taxon>
        <taxon>Crustacea</taxon>
        <taxon>Multicrustacea</taxon>
        <taxon>Malacostraca</taxon>
        <taxon>Eumalacostraca</taxon>
        <taxon>Eucarida</taxon>
        <taxon>Decapoda</taxon>
        <taxon>Pleocyemata</taxon>
        <taxon>Brachyura</taxon>
        <taxon>Eubrachyura</taxon>
        <taxon>Portunoidea</taxon>
        <taxon>Portunidae</taxon>
        <taxon>Portuninae</taxon>
        <taxon>Portunus</taxon>
    </lineage>
</organism>
<name>A0A5B7IKE8_PORTR</name>
<gene>
    <name evidence="6" type="primary">PARP3_0</name>
    <name evidence="6" type="ORF">E2C01_079039</name>
</gene>
<evidence type="ECO:0000256" key="3">
    <source>
        <dbReference type="ARBA" id="ARBA00023027"/>
    </source>
</evidence>
<dbReference type="Gene3D" id="3.90.228.10">
    <property type="match status" value="1"/>
</dbReference>
<comment type="caution">
    <text evidence="6">The sequence shown here is derived from an EMBL/GenBank/DDBJ whole genome shotgun (WGS) entry which is preliminary data.</text>
</comment>